<feature type="domain" description="BED-type" evidence="4">
    <location>
        <begin position="11"/>
        <end position="49"/>
    </location>
</feature>
<dbReference type="InterPro" id="IPR012337">
    <property type="entry name" value="RNaseH-like_sf"/>
</dbReference>
<dbReference type="InterPro" id="IPR003656">
    <property type="entry name" value="Znf_BED"/>
</dbReference>
<dbReference type="GO" id="GO:0003677">
    <property type="term" value="F:DNA binding"/>
    <property type="evidence" value="ECO:0007669"/>
    <property type="project" value="InterPro"/>
</dbReference>
<reference evidence="5" key="1">
    <citation type="submission" date="2021-03" db="EMBL/GenBank/DDBJ databases">
        <title>Chromosome level genome of the anhydrobiotic midge Polypedilum vanderplanki.</title>
        <authorList>
            <person name="Yoshida Y."/>
            <person name="Kikawada T."/>
            <person name="Gusev O."/>
        </authorList>
    </citation>
    <scope>NUCLEOTIDE SEQUENCE</scope>
    <source>
        <strain evidence="5">NIAS01</strain>
        <tissue evidence="5">Whole body or cell culture</tissue>
    </source>
</reference>
<keyword evidence="2" id="KW-0863">Zinc-finger</keyword>
<dbReference type="OrthoDB" id="7762981at2759"/>
<accession>A0A9J6CI28</accession>
<evidence type="ECO:0000256" key="2">
    <source>
        <dbReference type="ARBA" id="ARBA00022771"/>
    </source>
</evidence>
<sequence>MANSSKDINEKVASYFTNLASRKFKCNNCQKQYSGTLTNLKDHLLLKHSEIAKAIGLVGKEKRAGNNSINQSEAEEQAVNLQPTKKVKLDIDLNEFIRNHIKLILLHNHAISSIEDLMKMPHNKQICDTFNVTINRRTFTQFIINASKQIYKQIAEEIKNKLPSLGFDSASKHGRSVFSAHMRYILKGEIKERTIGIITQHGRQFGNVLASQVVDLLSKVEKPVDDIYACCSDGGANMLKAQDCIIAAQTELDVYSAFFDTEDRMNINDLIFEDDSLEQTEENDDESDEHIDFDNILNINEEIGSFCSKGYCGAHLCQLAAREITKDFESILQKIRAFVKESKKIQYIDIFRDLKKPCLDIGPRWDSTYLMIEKFEEQRISFMQIRVDKLKLSREAWNFINEYYEAFRPVHMAMKDFQQAQYTSSDFMLRWIRMQLQLPSSLGYKSHSLYLNQAKMKIFPKI</sequence>
<evidence type="ECO:0000313" key="6">
    <source>
        <dbReference type="Proteomes" id="UP001107558"/>
    </source>
</evidence>
<comment type="caution">
    <text evidence="5">The sequence shown here is derived from an EMBL/GenBank/DDBJ whole genome shotgun (WGS) entry which is preliminary data.</text>
</comment>
<protein>
    <recommendedName>
        <fullName evidence="4">BED-type domain-containing protein</fullName>
    </recommendedName>
</protein>
<keyword evidence="6" id="KW-1185">Reference proteome</keyword>
<dbReference type="GO" id="GO:0008270">
    <property type="term" value="F:zinc ion binding"/>
    <property type="evidence" value="ECO:0007669"/>
    <property type="project" value="UniProtKB-KW"/>
</dbReference>
<name>A0A9J6CI28_POLVA</name>
<evidence type="ECO:0000259" key="4">
    <source>
        <dbReference type="Pfam" id="PF02892"/>
    </source>
</evidence>
<dbReference type="Proteomes" id="UP001107558">
    <property type="component" value="Chromosome 1"/>
</dbReference>
<gene>
    <name evidence="5" type="ORF">PVAND_011280</name>
</gene>
<keyword evidence="1" id="KW-0479">Metal-binding</keyword>
<keyword evidence="3" id="KW-0862">Zinc</keyword>
<evidence type="ECO:0000313" key="5">
    <source>
        <dbReference type="EMBL" id="KAG5681873.1"/>
    </source>
</evidence>
<evidence type="ECO:0000256" key="3">
    <source>
        <dbReference type="ARBA" id="ARBA00022833"/>
    </source>
</evidence>
<evidence type="ECO:0000256" key="1">
    <source>
        <dbReference type="ARBA" id="ARBA00022723"/>
    </source>
</evidence>
<dbReference type="Pfam" id="PF02892">
    <property type="entry name" value="zf-BED"/>
    <property type="match status" value="1"/>
</dbReference>
<organism evidence="5 6">
    <name type="scientific">Polypedilum vanderplanki</name>
    <name type="common">Sleeping chironomid midge</name>
    <dbReference type="NCBI Taxonomy" id="319348"/>
    <lineage>
        <taxon>Eukaryota</taxon>
        <taxon>Metazoa</taxon>
        <taxon>Ecdysozoa</taxon>
        <taxon>Arthropoda</taxon>
        <taxon>Hexapoda</taxon>
        <taxon>Insecta</taxon>
        <taxon>Pterygota</taxon>
        <taxon>Neoptera</taxon>
        <taxon>Endopterygota</taxon>
        <taxon>Diptera</taxon>
        <taxon>Nematocera</taxon>
        <taxon>Chironomoidea</taxon>
        <taxon>Chironomidae</taxon>
        <taxon>Chironominae</taxon>
        <taxon>Polypedilum</taxon>
        <taxon>Polypedilum</taxon>
    </lineage>
</organism>
<dbReference type="SUPFAM" id="SSF53098">
    <property type="entry name" value="Ribonuclease H-like"/>
    <property type="match status" value="1"/>
</dbReference>
<dbReference type="EMBL" id="JADBJN010000001">
    <property type="protein sequence ID" value="KAG5681873.1"/>
    <property type="molecule type" value="Genomic_DNA"/>
</dbReference>
<dbReference type="AlphaFoldDB" id="A0A9J6CI28"/>
<proteinExistence type="predicted"/>